<dbReference type="InterPro" id="IPR023676">
    <property type="entry name" value="Ribosomal_uS14_arc"/>
</dbReference>
<evidence type="ECO:0000256" key="3">
    <source>
        <dbReference type="ARBA" id="ARBA00022884"/>
    </source>
</evidence>
<dbReference type="PANTHER" id="PTHR12010">
    <property type="entry name" value="40S RIBOSOMAL PROTEIN S29"/>
    <property type="match status" value="1"/>
</dbReference>
<keyword evidence="3" id="KW-0694">RNA-binding</keyword>
<dbReference type="InterPro" id="IPR001209">
    <property type="entry name" value="Ribosomal_uS14"/>
</dbReference>
<dbReference type="Pfam" id="PF00253">
    <property type="entry name" value="Ribosomal_S14"/>
    <property type="match status" value="1"/>
</dbReference>
<dbReference type="GO" id="GO:0002181">
    <property type="term" value="P:cytoplasmic translation"/>
    <property type="evidence" value="ECO:0007669"/>
    <property type="project" value="TreeGrafter"/>
</dbReference>
<evidence type="ECO:0008006" key="7">
    <source>
        <dbReference type="Google" id="ProtNLM"/>
    </source>
</evidence>
<keyword evidence="2" id="KW-0699">rRNA-binding</keyword>
<organism evidence="6">
    <name type="scientific">Chromera velia CCMP2878</name>
    <dbReference type="NCBI Taxonomy" id="1169474"/>
    <lineage>
        <taxon>Eukaryota</taxon>
        <taxon>Sar</taxon>
        <taxon>Alveolata</taxon>
        <taxon>Colpodellida</taxon>
        <taxon>Chromeraceae</taxon>
        <taxon>Chromera</taxon>
    </lineage>
</organism>
<dbReference type="PANTHER" id="PTHR12010:SF2">
    <property type="entry name" value="40S RIBOSOMAL PROTEIN S29"/>
    <property type="match status" value="1"/>
</dbReference>
<protein>
    <recommendedName>
        <fullName evidence="7">40S ribosomal protein S29</fullName>
    </recommendedName>
</protein>
<dbReference type="AlphaFoldDB" id="A0A0G4HFT3"/>
<proteinExistence type="inferred from homology"/>
<keyword evidence="4" id="KW-0689">Ribosomal protein</keyword>
<dbReference type="NCBIfam" id="NF004424">
    <property type="entry name" value="PRK05766.1"/>
    <property type="match status" value="1"/>
</dbReference>
<dbReference type="EMBL" id="CDMZ01002577">
    <property type="protein sequence ID" value="CEM42966.1"/>
    <property type="molecule type" value="Genomic_DNA"/>
</dbReference>
<accession>A0A0G4HFT3</accession>
<evidence type="ECO:0000256" key="2">
    <source>
        <dbReference type="ARBA" id="ARBA00022730"/>
    </source>
</evidence>
<evidence type="ECO:0000256" key="5">
    <source>
        <dbReference type="ARBA" id="ARBA00023274"/>
    </source>
</evidence>
<dbReference type="FunFam" id="4.10.830.10:FF:000002">
    <property type="entry name" value="40S ribosomal protein S29"/>
    <property type="match status" value="1"/>
</dbReference>
<evidence type="ECO:0000256" key="1">
    <source>
        <dbReference type="ARBA" id="ARBA00009083"/>
    </source>
</evidence>
<gene>
    <name evidence="6" type="ORF">Cvel_6702</name>
</gene>
<dbReference type="InterPro" id="IPR039744">
    <property type="entry name" value="RIbosomal_uS14_euk_arc"/>
</dbReference>
<dbReference type="GO" id="GO:0003735">
    <property type="term" value="F:structural constituent of ribosome"/>
    <property type="evidence" value="ECO:0007669"/>
    <property type="project" value="InterPro"/>
</dbReference>
<reference evidence="6" key="1">
    <citation type="submission" date="2014-11" db="EMBL/GenBank/DDBJ databases">
        <authorList>
            <person name="Otto D Thomas"/>
            <person name="Naeem Raeece"/>
        </authorList>
    </citation>
    <scope>NUCLEOTIDE SEQUENCE</scope>
</reference>
<dbReference type="GO" id="GO:0008270">
    <property type="term" value="F:zinc ion binding"/>
    <property type="evidence" value="ECO:0007669"/>
    <property type="project" value="InterPro"/>
</dbReference>
<evidence type="ECO:0000256" key="4">
    <source>
        <dbReference type="ARBA" id="ARBA00022980"/>
    </source>
</evidence>
<sequence length="130" mass="14892">MPSLYNARPKDYGPGGRRCKVCSNRHGLIRKYGLDICRQCFRERATQIGFVKRATQKEKGIEPPHSIYKEESFLVETRETRLLAVEVPAILRIGTYTWRVPAEDRATHSSITSSDDWDHHTGDKVYGEAL</sequence>
<dbReference type="PhylomeDB" id="A0A0G4HFT3"/>
<dbReference type="HAMAP" id="MF_01364_A">
    <property type="entry name" value="Ribosomal_uS14_2_A"/>
    <property type="match status" value="1"/>
</dbReference>
<dbReference type="VEuPathDB" id="CryptoDB:Cvel_6702"/>
<dbReference type="InterPro" id="IPR043140">
    <property type="entry name" value="Ribosomal_uS14_sf"/>
</dbReference>
<dbReference type="Gene3D" id="4.10.830.10">
    <property type="entry name" value="30s Ribosomal Protein S14, Chain N"/>
    <property type="match status" value="1"/>
</dbReference>
<name>A0A0G4HFT3_9ALVE</name>
<keyword evidence="5" id="KW-0687">Ribonucleoprotein</keyword>
<comment type="similarity">
    <text evidence="1">Belongs to the universal ribosomal protein uS14 family.</text>
</comment>
<evidence type="ECO:0000313" key="6">
    <source>
        <dbReference type="EMBL" id="CEM42966.1"/>
    </source>
</evidence>
<dbReference type="GO" id="GO:0022627">
    <property type="term" value="C:cytosolic small ribosomal subunit"/>
    <property type="evidence" value="ECO:0007669"/>
    <property type="project" value="TreeGrafter"/>
</dbReference>
<dbReference type="GO" id="GO:0019843">
    <property type="term" value="F:rRNA binding"/>
    <property type="evidence" value="ECO:0007669"/>
    <property type="project" value="UniProtKB-KW"/>
</dbReference>